<proteinExistence type="predicted"/>
<dbReference type="Proteomes" id="UP000235786">
    <property type="component" value="Unassembled WGS sequence"/>
</dbReference>
<gene>
    <name evidence="3" type="ORF">L207DRAFT_204046</name>
</gene>
<feature type="region of interest" description="Disordered" evidence="1">
    <location>
        <begin position="1"/>
        <end position="74"/>
    </location>
</feature>
<accession>A0A2J6S597</accession>
<organism evidence="3 4">
    <name type="scientific">Hyaloscypha variabilis (strain UAMH 11265 / GT02V1 / F)</name>
    <name type="common">Meliniomyces variabilis</name>
    <dbReference type="NCBI Taxonomy" id="1149755"/>
    <lineage>
        <taxon>Eukaryota</taxon>
        <taxon>Fungi</taxon>
        <taxon>Dikarya</taxon>
        <taxon>Ascomycota</taxon>
        <taxon>Pezizomycotina</taxon>
        <taxon>Leotiomycetes</taxon>
        <taxon>Helotiales</taxon>
        <taxon>Hyaloscyphaceae</taxon>
        <taxon>Hyaloscypha</taxon>
        <taxon>Hyaloscypha variabilis</taxon>
    </lineage>
</organism>
<keyword evidence="4" id="KW-1185">Reference proteome</keyword>
<feature type="transmembrane region" description="Helical" evidence="2">
    <location>
        <begin position="253"/>
        <end position="275"/>
    </location>
</feature>
<sequence length="793" mass="87297">MEMNSFGRMPHGQRPELFHSTRSNAESFSIDNSRTLPRGPILPRKPVGSPPGSFSSWHENQSQRSPRDDKYSPTIDEELLSNGTLPSKPSSRLSRFSKSASEIFGIPVLYNIIGRMRNWNIDEGKKVVMDRSRGLAILRCFVHIIPITACSVLIALNTMSYYIGGNLAGPSTPDDQKLFGLQLAAKLLELFSLASIGAMILTHLRRELTFGDGLPFGAVFSAQQFHDISILWSLELWGAIFYKWRQQRKKFQFIVLIVTCAILALAIGPSSAILMRPRYDWWPAGGTVFWENATFDILFPSTLEDSPELSHCLADHSAVDCPAAGWEIITDLLLPFWQTASDSSILATMSVMPGQAAVRTLAIIPSATLYKNIFSLATMPFVSIANSLTPLATTWVFAANTEYGKKKRLEYRTDNHYQINTYQPAVSTMCYVYLASTTIQNYWFGFPNTSDVVTAAGSYQGGTLEHEPSSVSFDFSSSSEINTAILASLNKDAMPSLFWVDTTRENLAMTNSTLYAVAVVPHSSYGSFYSCCSIDTRLANSTYQSSRGDPTLVSGILDLSNWADFGTKISWYPTIYPSVDWTKYLNPTIQDANSTVFNTMLQAAGVWNSTNSAKLPYEATEYIITAMVANGIANINYNVSIINNYASDVFHQILPSSLIGFGGDAFNLTEEEKSSATALQFQVYNEGYAYSPSGKTAKIAVTVLAAYVVLAFGHIIYSTVTGWSSGSWGRASELTALAMKSTPTTRLHNIGAGIATVTSYTERTRVEIRDGALQIAFVDTEEGVKVKENRAYG</sequence>
<feature type="transmembrane region" description="Helical" evidence="2">
    <location>
        <begin position="373"/>
        <end position="398"/>
    </location>
</feature>
<evidence type="ECO:0000256" key="2">
    <source>
        <dbReference type="SAM" id="Phobius"/>
    </source>
</evidence>
<feature type="transmembrane region" description="Helical" evidence="2">
    <location>
        <begin position="699"/>
        <end position="717"/>
    </location>
</feature>
<keyword evidence="2" id="KW-1133">Transmembrane helix</keyword>
<evidence type="ECO:0000313" key="4">
    <source>
        <dbReference type="Proteomes" id="UP000235786"/>
    </source>
</evidence>
<feature type="transmembrane region" description="Helical" evidence="2">
    <location>
        <begin position="136"/>
        <end position="163"/>
    </location>
</feature>
<keyword evidence="2" id="KW-0472">Membrane</keyword>
<dbReference type="OrthoDB" id="3515641at2759"/>
<evidence type="ECO:0000256" key="1">
    <source>
        <dbReference type="SAM" id="MobiDB-lite"/>
    </source>
</evidence>
<reference evidence="3 4" key="1">
    <citation type="submission" date="2016-04" db="EMBL/GenBank/DDBJ databases">
        <title>A degradative enzymes factory behind the ericoid mycorrhizal symbiosis.</title>
        <authorList>
            <consortium name="DOE Joint Genome Institute"/>
            <person name="Martino E."/>
            <person name="Morin E."/>
            <person name="Grelet G."/>
            <person name="Kuo A."/>
            <person name="Kohler A."/>
            <person name="Daghino S."/>
            <person name="Barry K."/>
            <person name="Choi C."/>
            <person name="Cichocki N."/>
            <person name="Clum A."/>
            <person name="Copeland A."/>
            <person name="Hainaut M."/>
            <person name="Haridas S."/>
            <person name="Labutti K."/>
            <person name="Lindquist E."/>
            <person name="Lipzen A."/>
            <person name="Khouja H.-R."/>
            <person name="Murat C."/>
            <person name="Ohm R."/>
            <person name="Olson A."/>
            <person name="Spatafora J."/>
            <person name="Veneault-Fourrey C."/>
            <person name="Henrissat B."/>
            <person name="Grigoriev I."/>
            <person name="Martin F."/>
            <person name="Perotto S."/>
        </authorList>
    </citation>
    <scope>NUCLEOTIDE SEQUENCE [LARGE SCALE GENOMIC DNA]</scope>
    <source>
        <strain evidence="3 4">F</strain>
    </source>
</reference>
<feature type="transmembrane region" description="Helical" evidence="2">
    <location>
        <begin position="183"/>
        <end position="201"/>
    </location>
</feature>
<evidence type="ECO:0000313" key="3">
    <source>
        <dbReference type="EMBL" id="PMD45931.1"/>
    </source>
</evidence>
<feature type="compositionally biased region" description="Polar residues" evidence="1">
    <location>
        <begin position="20"/>
        <end position="35"/>
    </location>
</feature>
<feature type="compositionally biased region" description="Polar residues" evidence="1">
    <location>
        <begin position="52"/>
        <end position="64"/>
    </location>
</feature>
<dbReference type="AlphaFoldDB" id="A0A2J6S597"/>
<protein>
    <submittedName>
        <fullName evidence="3">Uncharacterized protein</fullName>
    </submittedName>
</protein>
<name>A0A2J6S597_HYAVF</name>
<dbReference type="EMBL" id="KZ613939">
    <property type="protein sequence ID" value="PMD45931.1"/>
    <property type="molecule type" value="Genomic_DNA"/>
</dbReference>
<keyword evidence="2" id="KW-0812">Transmembrane</keyword>